<dbReference type="EMBL" id="GBRH01275315">
    <property type="protein sequence ID" value="JAD22580.1"/>
    <property type="molecule type" value="Transcribed_RNA"/>
</dbReference>
<sequence>MSFQVTTNFWFYFVIFSVHKT</sequence>
<reference evidence="1" key="1">
    <citation type="submission" date="2014-09" db="EMBL/GenBank/DDBJ databases">
        <authorList>
            <person name="Magalhaes I.L.F."/>
            <person name="Oliveira U."/>
            <person name="Santos F.R."/>
            <person name="Vidigal T.H.D.A."/>
            <person name="Brescovit A.D."/>
            <person name="Santos A.J."/>
        </authorList>
    </citation>
    <scope>NUCLEOTIDE SEQUENCE</scope>
    <source>
        <tissue evidence="1">Shoot tissue taken approximately 20 cm above the soil surface</tissue>
    </source>
</reference>
<organism evidence="1">
    <name type="scientific">Arundo donax</name>
    <name type="common">Giant reed</name>
    <name type="synonym">Donax arundinaceus</name>
    <dbReference type="NCBI Taxonomy" id="35708"/>
    <lineage>
        <taxon>Eukaryota</taxon>
        <taxon>Viridiplantae</taxon>
        <taxon>Streptophyta</taxon>
        <taxon>Embryophyta</taxon>
        <taxon>Tracheophyta</taxon>
        <taxon>Spermatophyta</taxon>
        <taxon>Magnoliopsida</taxon>
        <taxon>Liliopsida</taxon>
        <taxon>Poales</taxon>
        <taxon>Poaceae</taxon>
        <taxon>PACMAD clade</taxon>
        <taxon>Arundinoideae</taxon>
        <taxon>Arundineae</taxon>
        <taxon>Arundo</taxon>
    </lineage>
</organism>
<proteinExistence type="predicted"/>
<protein>
    <submittedName>
        <fullName evidence="1">Uncharacterized protein</fullName>
    </submittedName>
</protein>
<dbReference type="AlphaFoldDB" id="A0A0A8YAU9"/>
<reference evidence="1" key="2">
    <citation type="journal article" date="2015" name="Data Brief">
        <title>Shoot transcriptome of the giant reed, Arundo donax.</title>
        <authorList>
            <person name="Barrero R.A."/>
            <person name="Guerrero F.D."/>
            <person name="Moolhuijzen P."/>
            <person name="Goolsby J.A."/>
            <person name="Tidwell J."/>
            <person name="Bellgard S.E."/>
            <person name="Bellgard M.I."/>
        </authorList>
    </citation>
    <scope>NUCLEOTIDE SEQUENCE</scope>
    <source>
        <tissue evidence="1">Shoot tissue taken approximately 20 cm above the soil surface</tissue>
    </source>
</reference>
<name>A0A0A8YAU9_ARUDO</name>
<evidence type="ECO:0000313" key="1">
    <source>
        <dbReference type="EMBL" id="JAD22580.1"/>
    </source>
</evidence>
<accession>A0A0A8YAU9</accession>